<dbReference type="Gene3D" id="3.40.1190.20">
    <property type="match status" value="1"/>
</dbReference>
<protein>
    <submittedName>
        <fullName evidence="5">Carbohydrate kinase</fullName>
    </submittedName>
</protein>
<dbReference type="InterPro" id="IPR029056">
    <property type="entry name" value="Ribokinase-like"/>
</dbReference>
<name>A0A5B3G8Y5_9BACT</name>
<dbReference type="Pfam" id="PF00294">
    <property type="entry name" value="PfkB"/>
    <property type="match status" value="1"/>
</dbReference>
<reference evidence="7 8" key="1">
    <citation type="journal article" date="2019" name="Nat. Med.">
        <title>A library of human gut bacterial isolates paired with longitudinal multiomics data enables mechanistic microbiome research.</title>
        <authorList>
            <person name="Poyet M."/>
            <person name="Groussin M."/>
            <person name="Gibbons S.M."/>
            <person name="Avila-Pacheco J."/>
            <person name="Jiang X."/>
            <person name="Kearney S.M."/>
            <person name="Perrotta A.R."/>
            <person name="Berdy B."/>
            <person name="Zhao S."/>
            <person name="Lieberman T.D."/>
            <person name="Swanson P.K."/>
            <person name="Smith M."/>
            <person name="Roesemann S."/>
            <person name="Alexander J.E."/>
            <person name="Rich S.A."/>
            <person name="Livny J."/>
            <person name="Vlamakis H."/>
            <person name="Clish C."/>
            <person name="Bullock K."/>
            <person name="Deik A."/>
            <person name="Scott J."/>
            <person name="Pierce K.A."/>
            <person name="Xavier R.J."/>
            <person name="Alm E.J."/>
        </authorList>
    </citation>
    <scope>NUCLEOTIDE SEQUENCE [LARGE SCALE GENOMIC DNA]</scope>
    <source>
        <strain evidence="6 7">BIOML-A1</strain>
        <strain evidence="5 8">BIOML-A2</strain>
    </source>
</reference>
<dbReference type="PANTHER" id="PTHR43085">
    <property type="entry name" value="HEXOKINASE FAMILY MEMBER"/>
    <property type="match status" value="1"/>
</dbReference>
<evidence type="ECO:0000313" key="8">
    <source>
        <dbReference type="Proteomes" id="UP000323567"/>
    </source>
</evidence>
<comment type="caution">
    <text evidence="5">The sequence shown here is derived from an EMBL/GenBank/DDBJ whole genome shotgun (WGS) entry which is preliminary data.</text>
</comment>
<dbReference type="EMBL" id="VVXJ01000001">
    <property type="protein sequence ID" value="KAA2378446.1"/>
    <property type="molecule type" value="Genomic_DNA"/>
</dbReference>
<keyword evidence="3 5" id="KW-0418">Kinase</keyword>
<dbReference type="Proteomes" id="UP000323567">
    <property type="component" value="Unassembled WGS sequence"/>
</dbReference>
<feature type="domain" description="Carbohydrate kinase PfkB" evidence="4">
    <location>
        <begin position="20"/>
        <end position="307"/>
    </location>
</feature>
<proteinExistence type="inferred from homology"/>
<evidence type="ECO:0000256" key="2">
    <source>
        <dbReference type="ARBA" id="ARBA00022679"/>
    </source>
</evidence>
<sequence>MGNPDKIVAVGLGEVLYDHDVVTDEYTFGGAPANFADHFLKCSRLISGPDAAEVHVVSAVGDDERGRAVSAELEARGLCDGLCRVGELPTGVVDKRRDAAGVNAYEILPGAWDAMTWSDALARLAARTDVVCFGSLAQRSAASHATVVRFLDGVIRRERPTLRVFDVNLRQDFFSREVLEESMARCNILKISDEEAPRVAGCLTGCPAADPGGLCRELLDRRENLEMVILTEGAEGSRVFTRNRISAYVIPRGERVRPVDTVGAGDSFTAAFCAMLAAGYDIWPAQAFASKVAAFVCSCAGATPEYPAAAKTEFSGNL</sequence>
<dbReference type="InterPro" id="IPR050306">
    <property type="entry name" value="PfkB_Carbo_kinase"/>
</dbReference>
<evidence type="ECO:0000256" key="3">
    <source>
        <dbReference type="ARBA" id="ARBA00022777"/>
    </source>
</evidence>
<evidence type="ECO:0000313" key="5">
    <source>
        <dbReference type="EMBL" id="KAA2370088.1"/>
    </source>
</evidence>
<evidence type="ECO:0000313" key="7">
    <source>
        <dbReference type="Proteomes" id="UP000322658"/>
    </source>
</evidence>
<dbReference type="PANTHER" id="PTHR43085:SF57">
    <property type="entry name" value="CARBOHYDRATE KINASE PFKB DOMAIN-CONTAINING PROTEIN"/>
    <property type="match status" value="1"/>
</dbReference>
<comment type="similarity">
    <text evidence="1">Belongs to the carbohydrate kinase PfkB family.</text>
</comment>
<organism evidence="5 8">
    <name type="scientific">Alistipes shahii</name>
    <dbReference type="NCBI Taxonomy" id="328814"/>
    <lineage>
        <taxon>Bacteria</taxon>
        <taxon>Pseudomonadati</taxon>
        <taxon>Bacteroidota</taxon>
        <taxon>Bacteroidia</taxon>
        <taxon>Bacteroidales</taxon>
        <taxon>Rikenellaceae</taxon>
        <taxon>Alistipes</taxon>
    </lineage>
</organism>
<evidence type="ECO:0000256" key="1">
    <source>
        <dbReference type="ARBA" id="ARBA00010688"/>
    </source>
</evidence>
<dbReference type="GeneID" id="92757740"/>
<dbReference type="InterPro" id="IPR011611">
    <property type="entry name" value="PfkB_dom"/>
</dbReference>
<keyword evidence="2" id="KW-0808">Transferase</keyword>
<gene>
    <name evidence="6" type="ORF">F2Y07_00960</name>
    <name evidence="5" type="ORF">F2Y13_08445</name>
</gene>
<accession>A0A5B3G8Y5</accession>
<dbReference type="EMBL" id="VVXK01000010">
    <property type="protein sequence ID" value="KAA2370088.1"/>
    <property type="molecule type" value="Genomic_DNA"/>
</dbReference>
<dbReference type="AlphaFoldDB" id="A0A5B3G8Y5"/>
<dbReference type="SUPFAM" id="SSF53613">
    <property type="entry name" value="Ribokinase-like"/>
    <property type="match status" value="1"/>
</dbReference>
<dbReference type="Proteomes" id="UP000322658">
    <property type="component" value="Unassembled WGS sequence"/>
</dbReference>
<dbReference type="RefSeq" id="WP_015547582.1">
    <property type="nucleotide sequence ID" value="NZ_AP031448.1"/>
</dbReference>
<evidence type="ECO:0000313" key="6">
    <source>
        <dbReference type="EMBL" id="KAA2378446.1"/>
    </source>
</evidence>
<evidence type="ECO:0000259" key="4">
    <source>
        <dbReference type="Pfam" id="PF00294"/>
    </source>
</evidence>
<dbReference type="GO" id="GO:0016301">
    <property type="term" value="F:kinase activity"/>
    <property type="evidence" value="ECO:0007669"/>
    <property type="project" value="UniProtKB-KW"/>
</dbReference>